<protein>
    <recommendedName>
        <fullName evidence="3">Nitroreductase family deazaflavin-dependent oxidoreductase</fullName>
    </recommendedName>
</protein>
<dbReference type="InterPro" id="IPR004378">
    <property type="entry name" value="F420H2_quin_Rdtase"/>
</dbReference>
<dbReference type="Gene3D" id="2.30.110.10">
    <property type="entry name" value="Electron Transport, Fmn-binding Protein, Chain A"/>
    <property type="match status" value="1"/>
</dbReference>
<comment type="caution">
    <text evidence="1">The sequence shown here is derived from an EMBL/GenBank/DDBJ whole genome shotgun (WGS) entry which is preliminary data.</text>
</comment>
<dbReference type="NCBIfam" id="TIGR00026">
    <property type="entry name" value="hi_GC_TIGR00026"/>
    <property type="match status" value="1"/>
</dbReference>
<sequence length="137" mass="15005">MAGPPAGAKQFNKVAVRLAGHRFPPIWAVVRHRGRSSGKDYATPVAVIATPSTFLIGLPWGRRTDWVRNVRAAGGCTIRWKGHEFLCTEPTFVDQGVAVEAAHGLTRRMIRSREMAGGFLQLTRAPAPERSAMQSGW</sequence>
<dbReference type="Proteomes" id="UP000623461">
    <property type="component" value="Unassembled WGS sequence"/>
</dbReference>
<dbReference type="RefSeq" id="WP_030199303.1">
    <property type="nucleotide sequence ID" value="NZ_BMNZ01000005.1"/>
</dbReference>
<reference evidence="2" key="1">
    <citation type="journal article" date="2019" name="Int. J. Syst. Evol. Microbiol.">
        <title>The Global Catalogue of Microorganisms (GCM) 10K type strain sequencing project: providing services to taxonomists for standard genome sequencing and annotation.</title>
        <authorList>
            <consortium name="The Broad Institute Genomics Platform"/>
            <consortium name="The Broad Institute Genome Sequencing Center for Infectious Disease"/>
            <person name="Wu L."/>
            <person name="Ma J."/>
        </authorList>
    </citation>
    <scope>NUCLEOTIDE SEQUENCE [LARGE SCALE GENOMIC DNA]</scope>
    <source>
        <strain evidence="2">JCM 1365</strain>
    </source>
</reference>
<proteinExistence type="predicted"/>
<dbReference type="InterPro" id="IPR012349">
    <property type="entry name" value="Split_barrel_FMN-bd"/>
</dbReference>
<evidence type="ECO:0000313" key="2">
    <source>
        <dbReference type="Proteomes" id="UP000623461"/>
    </source>
</evidence>
<keyword evidence="2" id="KW-1185">Reference proteome</keyword>
<evidence type="ECO:0008006" key="3">
    <source>
        <dbReference type="Google" id="ProtNLM"/>
    </source>
</evidence>
<name>A0ABQ2I3X4_9MICO</name>
<evidence type="ECO:0000313" key="1">
    <source>
        <dbReference type="EMBL" id="GGM99795.1"/>
    </source>
</evidence>
<accession>A0ABQ2I3X4</accession>
<gene>
    <name evidence="1" type="ORF">GCM10009721_28580</name>
</gene>
<organism evidence="1 2">
    <name type="scientific">Terrabacter tumescens</name>
    <dbReference type="NCBI Taxonomy" id="60443"/>
    <lineage>
        <taxon>Bacteria</taxon>
        <taxon>Bacillati</taxon>
        <taxon>Actinomycetota</taxon>
        <taxon>Actinomycetes</taxon>
        <taxon>Micrococcales</taxon>
        <taxon>Intrasporangiaceae</taxon>
        <taxon>Terrabacter</taxon>
    </lineage>
</organism>
<dbReference type="EMBL" id="BMNZ01000005">
    <property type="protein sequence ID" value="GGM99795.1"/>
    <property type="molecule type" value="Genomic_DNA"/>
</dbReference>